<sequence length="475" mass="50932">MKRVAAVDLGASSGRVMVGVVGSSQLELTEINRFWNGPVTVGGTLYWDILHLYRSMLDGLRAAGPVDGIGIDSWAVDYGLLDASGRLLSNPMHYRDSRTDGVMDQVLAKVSTAELYGITGLQQLPFNTIYQLAAESGGLLRQASTLLMIPDLLGYWLTGQIGAERTNASTTQLYDVRARAWSELLAARVGVPLGLLPKLREPGDLVGTVLPETGLADGTPVVAVGSHDTASSVVAVPAGDERFAYISSGTWSLVGLELEQPVLTDEAREANFTNEGGVDGRIRFLRNVMGLWILQECQRVWEDDDLEGLLRDAAGAPAFAVLIDPDAPEFLAPGNMPARIDEHCRATGQEPPRSRGAAVRCVLESLALAYRRTLREAQTIADRPVDVLHVIGGGSQNELLCQLTADACGLPVLAGPVEASALGNVLVQARALGEPLPDLGAMRALVRSTHRLRRYEPQGKPADWDAAESRLFGAR</sequence>
<dbReference type="GO" id="GO:0019301">
    <property type="term" value="P:rhamnose catabolic process"/>
    <property type="evidence" value="ECO:0007669"/>
    <property type="project" value="InterPro"/>
</dbReference>
<dbReference type="PANTHER" id="PTHR10196:SF93">
    <property type="entry name" value="L-RHAMNULOKINASE"/>
    <property type="match status" value="1"/>
</dbReference>
<evidence type="ECO:0000256" key="3">
    <source>
        <dbReference type="ARBA" id="ARBA00022741"/>
    </source>
</evidence>
<keyword evidence="5" id="KW-0067">ATP-binding</keyword>
<accession>A0A4R0JYR0</accession>
<dbReference type="SUPFAM" id="SSF53067">
    <property type="entry name" value="Actin-like ATPase domain"/>
    <property type="match status" value="2"/>
</dbReference>
<keyword evidence="11" id="KW-1185">Reference proteome</keyword>
<dbReference type="InterPro" id="IPR043129">
    <property type="entry name" value="ATPase_NBD"/>
</dbReference>
<protein>
    <submittedName>
        <fullName evidence="10">Rhamnulokinase</fullName>
    </submittedName>
</protein>
<comment type="similarity">
    <text evidence="1">Belongs to the FGGY kinase family.</text>
</comment>
<dbReference type="InterPro" id="IPR018484">
    <property type="entry name" value="FGGY_N"/>
</dbReference>
<evidence type="ECO:0000259" key="8">
    <source>
        <dbReference type="Pfam" id="PF00370"/>
    </source>
</evidence>
<gene>
    <name evidence="10" type="ORF">E0H75_02915</name>
</gene>
<keyword evidence="7" id="KW-0684">Rhamnose metabolism</keyword>
<dbReference type="GO" id="GO:0004370">
    <property type="term" value="F:glycerol kinase activity"/>
    <property type="evidence" value="ECO:0007669"/>
    <property type="project" value="TreeGrafter"/>
</dbReference>
<feature type="domain" description="Carbohydrate kinase FGGY C-terminal" evidence="9">
    <location>
        <begin position="244"/>
        <end position="431"/>
    </location>
</feature>
<evidence type="ECO:0000256" key="6">
    <source>
        <dbReference type="ARBA" id="ARBA00023157"/>
    </source>
</evidence>
<dbReference type="RefSeq" id="WP_131511455.1">
    <property type="nucleotide sequence ID" value="NZ_SJKD01000001.1"/>
</dbReference>
<dbReference type="GO" id="GO:0008993">
    <property type="term" value="F:rhamnulokinase activity"/>
    <property type="evidence" value="ECO:0007669"/>
    <property type="project" value="InterPro"/>
</dbReference>
<feature type="domain" description="Carbohydrate kinase FGGY N-terminal" evidence="8">
    <location>
        <begin position="66"/>
        <end position="234"/>
    </location>
</feature>
<evidence type="ECO:0000313" key="10">
    <source>
        <dbReference type="EMBL" id="TCC52721.1"/>
    </source>
</evidence>
<reference evidence="10 11" key="1">
    <citation type="submission" date="2019-02" db="EMBL/GenBank/DDBJ databases">
        <title>Kribbella capetownensis sp. nov. and Kribbella speibonae sp. nov., isolated from soil.</title>
        <authorList>
            <person name="Curtis S.M."/>
            <person name="Norton I."/>
            <person name="Everest G.J."/>
            <person name="Meyers P.R."/>
        </authorList>
    </citation>
    <scope>NUCLEOTIDE SEQUENCE [LARGE SCALE GENOMIC DNA]</scope>
    <source>
        <strain evidence="10 11">YM53</strain>
    </source>
</reference>
<evidence type="ECO:0000256" key="7">
    <source>
        <dbReference type="ARBA" id="ARBA00023308"/>
    </source>
</evidence>
<dbReference type="Gene3D" id="3.30.420.40">
    <property type="match status" value="2"/>
</dbReference>
<evidence type="ECO:0000256" key="2">
    <source>
        <dbReference type="ARBA" id="ARBA00022679"/>
    </source>
</evidence>
<dbReference type="EMBL" id="SJKD01000001">
    <property type="protein sequence ID" value="TCC52721.1"/>
    <property type="molecule type" value="Genomic_DNA"/>
</dbReference>
<dbReference type="GO" id="GO:0006071">
    <property type="term" value="P:glycerol metabolic process"/>
    <property type="evidence" value="ECO:0007669"/>
    <property type="project" value="TreeGrafter"/>
</dbReference>
<dbReference type="Pfam" id="PF02782">
    <property type="entry name" value="FGGY_C"/>
    <property type="match status" value="1"/>
</dbReference>
<dbReference type="GO" id="GO:0005524">
    <property type="term" value="F:ATP binding"/>
    <property type="evidence" value="ECO:0007669"/>
    <property type="project" value="UniProtKB-KW"/>
</dbReference>
<organism evidence="10 11">
    <name type="scientific">Kribbella capetownensis</name>
    <dbReference type="NCBI Taxonomy" id="1572659"/>
    <lineage>
        <taxon>Bacteria</taxon>
        <taxon>Bacillati</taxon>
        <taxon>Actinomycetota</taxon>
        <taxon>Actinomycetes</taxon>
        <taxon>Propionibacteriales</taxon>
        <taxon>Kribbellaceae</taxon>
        <taxon>Kribbella</taxon>
    </lineage>
</organism>
<comment type="caution">
    <text evidence="10">The sequence shown here is derived from an EMBL/GenBank/DDBJ whole genome shotgun (WGS) entry which is preliminary data.</text>
</comment>
<evidence type="ECO:0000313" key="11">
    <source>
        <dbReference type="Proteomes" id="UP000293342"/>
    </source>
</evidence>
<dbReference type="PANTHER" id="PTHR10196">
    <property type="entry name" value="SUGAR KINASE"/>
    <property type="match status" value="1"/>
</dbReference>
<keyword evidence="6" id="KW-1015">Disulfide bond</keyword>
<dbReference type="AlphaFoldDB" id="A0A4R0JYR0"/>
<proteinExistence type="inferred from homology"/>
<dbReference type="InterPro" id="IPR018485">
    <property type="entry name" value="FGGY_C"/>
</dbReference>
<evidence type="ECO:0000256" key="4">
    <source>
        <dbReference type="ARBA" id="ARBA00022777"/>
    </source>
</evidence>
<dbReference type="CDD" id="cd07771">
    <property type="entry name" value="ASKHA_NBD_FGGY_RhaB-like"/>
    <property type="match status" value="1"/>
</dbReference>
<keyword evidence="4 10" id="KW-0418">Kinase</keyword>
<dbReference type="InterPro" id="IPR013449">
    <property type="entry name" value="Rhamnulokinase"/>
</dbReference>
<dbReference type="OrthoDB" id="9761504at2"/>
<name>A0A4R0JYR0_9ACTN</name>
<keyword evidence="3" id="KW-0547">Nucleotide-binding</keyword>
<dbReference type="Pfam" id="PF00370">
    <property type="entry name" value="FGGY_N"/>
    <property type="match status" value="1"/>
</dbReference>
<dbReference type="Proteomes" id="UP000293342">
    <property type="component" value="Unassembled WGS sequence"/>
</dbReference>
<keyword evidence="2" id="KW-0808">Transferase</keyword>
<dbReference type="GO" id="GO:0005829">
    <property type="term" value="C:cytosol"/>
    <property type="evidence" value="ECO:0007669"/>
    <property type="project" value="TreeGrafter"/>
</dbReference>
<evidence type="ECO:0000256" key="5">
    <source>
        <dbReference type="ARBA" id="ARBA00022840"/>
    </source>
</evidence>
<evidence type="ECO:0000256" key="1">
    <source>
        <dbReference type="ARBA" id="ARBA00009156"/>
    </source>
</evidence>
<evidence type="ECO:0000259" key="9">
    <source>
        <dbReference type="Pfam" id="PF02782"/>
    </source>
</evidence>